<dbReference type="Proteomes" id="UP000325313">
    <property type="component" value="Unassembled WGS sequence"/>
</dbReference>
<protein>
    <recommendedName>
        <fullName evidence="4">CxC6 like cysteine cluster associated with KDZ domain-containing protein</fullName>
    </recommendedName>
</protein>
<proteinExistence type="predicted"/>
<sequence>MHICKELIISLAFLSELQLAVKFVHDGRFIETEDGRTFLKCQSNDVKTQGVGPFYNCPMEGCNNRYQSSIQNSCKSETCKTLTSQYRFGCDHHHDKLYFEHRKSQFDPEKFR</sequence>
<evidence type="ECO:0000313" key="3">
    <source>
        <dbReference type="Proteomes" id="UP000325313"/>
    </source>
</evidence>
<evidence type="ECO:0000256" key="1">
    <source>
        <dbReference type="SAM" id="SignalP"/>
    </source>
</evidence>
<gene>
    <name evidence="2" type="ORF">PGTUg99_030180</name>
</gene>
<name>A0A5B0RUP8_PUCGR</name>
<accession>A0A5B0RUP8</accession>
<organism evidence="2 3">
    <name type="scientific">Puccinia graminis f. sp. tritici</name>
    <dbReference type="NCBI Taxonomy" id="56615"/>
    <lineage>
        <taxon>Eukaryota</taxon>
        <taxon>Fungi</taxon>
        <taxon>Dikarya</taxon>
        <taxon>Basidiomycota</taxon>
        <taxon>Pucciniomycotina</taxon>
        <taxon>Pucciniomycetes</taxon>
        <taxon>Pucciniales</taxon>
        <taxon>Pucciniaceae</taxon>
        <taxon>Puccinia</taxon>
    </lineage>
</organism>
<feature type="chain" id="PRO_5022745946" description="CxC6 like cysteine cluster associated with KDZ domain-containing protein" evidence="1">
    <location>
        <begin position="21"/>
        <end position="112"/>
    </location>
</feature>
<evidence type="ECO:0008006" key="4">
    <source>
        <dbReference type="Google" id="ProtNLM"/>
    </source>
</evidence>
<dbReference type="EMBL" id="VDEP01000138">
    <property type="protein sequence ID" value="KAA1129118.1"/>
    <property type="molecule type" value="Genomic_DNA"/>
</dbReference>
<keyword evidence="1" id="KW-0732">Signal</keyword>
<dbReference type="AlphaFoldDB" id="A0A5B0RUP8"/>
<evidence type="ECO:0000313" key="2">
    <source>
        <dbReference type="EMBL" id="KAA1129118.1"/>
    </source>
</evidence>
<reference evidence="2 3" key="1">
    <citation type="submission" date="2019-05" db="EMBL/GenBank/DDBJ databases">
        <title>Emergence of the Ug99 lineage of the wheat stem rust pathogen through somatic hybridization.</title>
        <authorList>
            <person name="Li F."/>
            <person name="Upadhyaya N.M."/>
            <person name="Sperschneider J."/>
            <person name="Matny O."/>
            <person name="Nguyen-Phuc H."/>
            <person name="Mago R."/>
            <person name="Raley C."/>
            <person name="Miller M.E."/>
            <person name="Silverstein K.A.T."/>
            <person name="Henningsen E."/>
            <person name="Hirsch C.D."/>
            <person name="Visser B."/>
            <person name="Pretorius Z.A."/>
            <person name="Steffenson B.J."/>
            <person name="Schwessinger B."/>
            <person name="Dodds P.N."/>
            <person name="Figueroa M."/>
        </authorList>
    </citation>
    <scope>NUCLEOTIDE SEQUENCE [LARGE SCALE GENOMIC DNA]</scope>
    <source>
        <strain evidence="2 3">Ug99</strain>
    </source>
</reference>
<feature type="signal peptide" evidence="1">
    <location>
        <begin position="1"/>
        <end position="20"/>
    </location>
</feature>
<comment type="caution">
    <text evidence="2">The sequence shown here is derived from an EMBL/GenBank/DDBJ whole genome shotgun (WGS) entry which is preliminary data.</text>
</comment>